<evidence type="ECO:0000313" key="3">
    <source>
        <dbReference type="EMBL" id="MCC2177198.1"/>
    </source>
</evidence>
<evidence type="ECO:0000259" key="2">
    <source>
        <dbReference type="SMART" id="SM00899"/>
    </source>
</evidence>
<dbReference type="SMART" id="SM00899">
    <property type="entry name" value="FeoA"/>
    <property type="match status" value="1"/>
</dbReference>
<dbReference type="RefSeq" id="WP_110435094.1">
    <property type="nucleotide sequence ID" value="NZ_DBEZDI010000019.1"/>
</dbReference>
<protein>
    <submittedName>
        <fullName evidence="3">Ferrous iron transport protein A</fullName>
    </submittedName>
</protein>
<dbReference type="InterPro" id="IPR038157">
    <property type="entry name" value="FeoA_core_dom"/>
</dbReference>
<evidence type="ECO:0000313" key="4">
    <source>
        <dbReference type="Proteomes" id="UP001298753"/>
    </source>
</evidence>
<dbReference type="GeneID" id="98659342"/>
<name>A0AAW4W2I5_9FIRM</name>
<dbReference type="GO" id="GO:0046914">
    <property type="term" value="F:transition metal ion binding"/>
    <property type="evidence" value="ECO:0007669"/>
    <property type="project" value="InterPro"/>
</dbReference>
<sequence length="79" mass="8425">MADSANISLSALRDGQQARVAALHLSGGMRRRVQDLGLVPGTRVTCVRRALSGDPIAYRIRGAVVALRKCDAAQIEVQP</sequence>
<proteinExistence type="predicted"/>
<keyword evidence="4" id="KW-1185">Reference proteome</keyword>
<keyword evidence="1" id="KW-0408">Iron</keyword>
<dbReference type="Proteomes" id="UP001298753">
    <property type="component" value="Unassembled WGS sequence"/>
</dbReference>
<comment type="caution">
    <text evidence="3">The sequence shown here is derived from an EMBL/GenBank/DDBJ whole genome shotgun (WGS) entry which is preliminary data.</text>
</comment>
<dbReference type="InterPro" id="IPR052713">
    <property type="entry name" value="FeoA"/>
</dbReference>
<reference evidence="3 4" key="1">
    <citation type="submission" date="2021-10" db="EMBL/GenBank/DDBJ databases">
        <title>Anaerobic single-cell dispensing facilitates the cultivation of human gut bacteria.</title>
        <authorList>
            <person name="Afrizal A."/>
        </authorList>
    </citation>
    <scope>NUCLEOTIDE SEQUENCE [LARGE SCALE GENOMIC DNA]</scope>
    <source>
        <strain evidence="3 4">CLA-AA-H270</strain>
    </source>
</reference>
<dbReference type="PANTHER" id="PTHR42954">
    <property type="entry name" value="FE(2+) TRANSPORT PROTEIN A"/>
    <property type="match status" value="1"/>
</dbReference>
<evidence type="ECO:0000256" key="1">
    <source>
        <dbReference type="ARBA" id="ARBA00023004"/>
    </source>
</evidence>
<dbReference type="Pfam" id="PF04023">
    <property type="entry name" value="FeoA"/>
    <property type="match status" value="1"/>
</dbReference>
<dbReference type="PANTHER" id="PTHR42954:SF2">
    <property type="entry name" value="FE(2+) TRANSPORT PROTEIN A"/>
    <property type="match status" value="1"/>
</dbReference>
<dbReference type="SUPFAM" id="SSF50037">
    <property type="entry name" value="C-terminal domain of transcriptional repressors"/>
    <property type="match status" value="1"/>
</dbReference>
<accession>A0AAW4W2I5</accession>
<dbReference type="Gene3D" id="2.30.30.90">
    <property type="match status" value="1"/>
</dbReference>
<feature type="domain" description="Ferrous iron transporter FeoA-like" evidence="2">
    <location>
        <begin position="7"/>
        <end position="79"/>
    </location>
</feature>
<dbReference type="EMBL" id="JAJEPX010000025">
    <property type="protein sequence ID" value="MCC2177198.1"/>
    <property type="molecule type" value="Genomic_DNA"/>
</dbReference>
<dbReference type="InterPro" id="IPR007167">
    <property type="entry name" value="Fe-transptr_FeoA-like"/>
</dbReference>
<organism evidence="3 4">
    <name type="scientific">Agathobaculum butyriciproducens</name>
    <dbReference type="NCBI Taxonomy" id="1628085"/>
    <lineage>
        <taxon>Bacteria</taxon>
        <taxon>Bacillati</taxon>
        <taxon>Bacillota</taxon>
        <taxon>Clostridia</taxon>
        <taxon>Eubacteriales</taxon>
        <taxon>Butyricicoccaceae</taxon>
        <taxon>Agathobaculum</taxon>
    </lineage>
</organism>
<dbReference type="InterPro" id="IPR008988">
    <property type="entry name" value="Transcriptional_repressor_C"/>
</dbReference>
<dbReference type="AlphaFoldDB" id="A0AAW4W2I5"/>
<gene>
    <name evidence="3" type="ORF">LKD22_08685</name>
</gene>